<proteinExistence type="predicted"/>
<evidence type="ECO:0000313" key="1">
    <source>
        <dbReference type="EMBL" id="MBP1876334.1"/>
    </source>
</evidence>
<accession>A0ACC5T5Z9</accession>
<comment type="caution">
    <text evidence="1">The sequence shown here is derived from an EMBL/GenBank/DDBJ whole genome shotgun (WGS) entry which is preliminary data.</text>
</comment>
<gene>
    <name evidence="1" type="ORF">J2Z19_006084</name>
</gene>
<name>A0ACC5T5Z9_ENSAD</name>
<organism evidence="1 2">
    <name type="scientific">Ensifer adhaerens</name>
    <name type="common">Sinorhizobium morelense</name>
    <dbReference type="NCBI Taxonomy" id="106592"/>
    <lineage>
        <taxon>Bacteria</taxon>
        <taxon>Pseudomonadati</taxon>
        <taxon>Pseudomonadota</taxon>
        <taxon>Alphaproteobacteria</taxon>
        <taxon>Hyphomicrobiales</taxon>
        <taxon>Rhizobiaceae</taxon>
        <taxon>Sinorhizobium/Ensifer group</taxon>
        <taxon>Ensifer</taxon>
    </lineage>
</organism>
<keyword evidence="2" id="KW-1185">Reference proteome</keyword>
<dbReference type="Proteomes" id="UP000823773">
    <property type="component" value="Unassembled WGS sequence"/>
</dbReference>
<reference evidence="1" key="1">
    <citation type="submission" date="2021-03" db="EMBL/GenBank/DDBJ databases">
        <title>Genomic Encyclopedia of Type Strains, Phase IV (KMG-IV): sequencing the most valuable type-strain genomes for metagenomic binning, comparative biology and taxonomic classification.</title>
        <authorList>
            <person name="Goeker M."/>
        </authorList>
    </citation>
    <scope>NUCLEOTIDE SEQUENCE</scope>
    <source>
        <strain evidence="1">DSM 18131</strain>
    </source>
</reference>
<sequence length="184" mass="21024">MPDWPLAFKLFQCRRPPTSQDNFHQRSVSAPAQARAHLLRGKLALSPHAAMEHFTSLIDRRHWFEGITETLRGLFSPRVTSPIPVLSHFRASSYLCLGSPHPTDERGTGCTQRNVSGVEEEGRLVLERVKGQRQPRSSLCARISRRNTKDQNARFIRKLNMKSRAALRFKRGFTRLHDCGSPIR</sequence>
<evidence type="ECO:0000313" key="2">
    <source>
        <dbReference type="Proteomes" id="UP000823773"/>
    </source>
</evidence>
<dbReference type="EMBL" id="JAGGJR010000016">
    <property type="protein sequence ID" value="MBP1876334.1"/>
    <property type="molecule type" value="Genomic_DNA"/>
</dbReference>
<protein>
    <submittedName>
        <fullName evidence="1">Uncharacterized protein</fullName>
    </submittedName>
</protein>